<proteinExistence type="inferred from homology"/>
<dbReference type="PANTHER" id="PTHR18860">
    <property type="entry name" value="14-3-3 PROTEIN"/>
    <property type="match status" value="1"/>
</dbReference>
<dbReference type="Proteomes" id="UP001295684">
    <property type="component" value="Unassembled WGS sequence"/>
</dbReference>
<dbReference type="PRINTS" id="PR00305">
    <property type="entry name" value="1433ZETA"/>
</dbReference>
<organism evidence="5 6">
    <name type="scientific">Euplotes crassus</name>
    <dbReference type="NCBI Taxonomy" id="5936"/>
    <lineage>
        <taxon>Eukaryota</taxon>
        <taxon>Sar</taxon>
        <taxon>Alveolata</taxon>
        <taxon>Ciliophora</taxon>
        <taxon>Intramacronucleata</taxon>
        <taxon>Spirotrichea</taxon>
        <taxon>Hypotrichia</taxon>
        <taxon>Euplotida</taxon>
        <taxon>Euplotidae</taxon>
        <taxon>Moneuplotes</taxon>
    </lineage>
</organism>
<evidence type="ECO:0000313" key="6">
    <source>
        <dbReference type="Proteomes" id="UP001295684"/>
    </source>
</evidence>
<evidence type="ECO:0000256" key="3">
    <source>
        <dbReference type="SAM" id="Coils"/>
    </source>
</evidence>
<evidence type="ECO:0000256" key="1">
    <source>
        <dbReference type="ARBA" id="ARBA00006141"/>
    </source>
</evidence>
<name>A0AAD2D2Z0_EUPCR</name>
<protein>
    <recommendedName>
        <fullName evidence="4">14-3-3 domain-containing protein</fullName>
    </recommendedName>
</protein>
<evidence type="ECO:0000313" key="5">
    <source>
        <dbReference type="EMBL" id="CAI2378245.1"/>
    </source>
</evidence>
<sequence>MAEIFMARVADQAERYEDMVEFLKEVIDTKSEDLSIEERNLLSVGFKNFISSSRSAYRVIGTIETNSKYKDYTEDCKAYKNKIREELEQKCMKVIEIVKTKSLPKATEKESITFYHKMIGDYYRYIAENYGPDKDPPNLDSIGVMGKVSEYYEQEKDSENPVLFESSKGALEHYEKATKAAADLKPYNSTKLGLALNCSVFYYEIKSDIPKACKIAEAALEDAKKSIDNMDNEDARDSLSIVELLKENLSLWQEENVDN</sequence>
<keyword evidence="6" id="KW-1185">Reference proteome</keyword>
<evidence type="ECO:0000259" key="4">
    <source>
        <dbReference type="SMART" id="SM00101"/>
    </source>
</evidence>
<dbReference type="AlphaFoldDB" id="A0AAD2D2Z0"/>
<feature type="site" description="Interaction with phosphoserine on interacting protein" evidence="2">
    <location>
        <position position="124"/>
    </location>
</feature>
<dbReference type="PIRSF" id="PIRSF000868">
    <property type="entry name" value="14-3-3"/>
    <property type="match status" value="1"/>
</dbReference>
<evidence type="ECO:0000256" key="2">
    <source>
        <dbReference type="PIRSR" id="PIRSR000868-1"/>
    </source>
</evidence>
<comment type="similarity">
    <text evidence="1">Belongs to the 14-3-3 family.</text>
</comment>
<comment type="caution">
    <text evidence="5">The sequence shown here is derived from an EMBL/GenBank/DDBJ whole genome shotgun (WGS) entry which is preliminary data.</text>
</comment>
<dbReference type="EMBL" id="CAMPGE010019951">
    <property type="protein sequence ID" value="CAI2378245.1"/>
    <property type="molecule type" value="Genomic_DNA"/>
</dbReference>
<accession>A0AAD2D2Z0</accession>
<dbReference type="CDD" id="cd08774">
    <property type="entry name" value="14-3-3"/>
    <property type="match status" value="1"/>
</dbReference>
<feature type="coiled-coil region" evidence="3">
    <location>
        <begin position="6"/>
        <end position="33"/>
    </location>
</feature>
<dbReference type="Gene3D" id="1.20.190.20">
    <property type="entry name" value="14-3-3 domain"/>
    <property type="match status" value="1"/>
</dbReference>
<reference evidence="5" key="1">
    <citation type="submission" date="2023-07" db="EMBL/GenBank/DDBJ databases">
        <authorList>
            <consortium name="AG Swart"/>
            <person name="Singh M."/>
            <person name="Singh A."/>
            <person name="Seah K."/>
            <person name="Emmerich C."/>
        </authorList>
    </citation>
    <scope>NUCLEOTIDE SEQUENCE</scope>
    <source>
        <strain evidence="5">DP1</strain>
    </source>
</reference>
<dbReference type="InterPro" id="IPR036815">
    <property type="entry name" value="14-3-3_dom_sf"/>
</dbReference>
<dbReference type="SUPFAM" id="SSF48445">
    <property type="entry name" value="14-3-3 protein"/>
    <property type="match status" value="1"/>
</dbReference>
<dbReference type="SMART" id="SM00101">
    <property type="entry name" value="14_3_3"/>
    <property type="match status" value="1"/>
</dbReference>
<feature type="domain" description="14-3-3" evidence="4">
    <location>
        <begin position="3"/>
        <end position="259"/>
    </location>
</feature>
<feature type="site" description="Interaction with phosphoserine on interacting protein" evidence="2">
    <location>
        <position position="54"/>
    </location>
</feature>
<keyword evidence="3" id="KW-0175">Coiled coil</keyword>
<dbReference type="InterPro" id="IPR023410">
    <property type="entry name" value="14-3-3_domain"/>
</dbReference>
<dbReference type="InterPro" id="IPR000308">
    <property type="entry name" value="14-3-3"/>
</dbReference>
<dbReference type="Pfam" id="PF00244">
    <property type="entry name" value="14-3-3"/>
    <property type="match status" value="2"/>
</dbReference>
<gene>
    <name evidence="5" type="ORF">ECRASSUSDP1_LOCUS19640</name>
</gene>